<dbReference type="EMBL" id="JACETU010000006">
    <property type="protein sequence ID" value="KAF7426410.1"/>
    <property type="molecule type" value="Genomic_DNA"/>
</dbReference>
<evidence type="ECO:0000313" key="1">
    <source>
        <dbReference type="EMBL" id="KAF7426410.1"/>
    </source>
</evidence>
<dbReference type="Proteomes" id="UP000623687">
    <property type="component" value="Unassembled WGS sequence"/>
</dbReference>
<comment type="caution">
    <text evidence="1">The sequence shown here is derived from an EMBL/GenBank/DDBJ whole genome shotgun (WGS) entry which is preliminary data.</text>
</comment>
<name>A0A8H6ZPF6_PLEOS</name>
<dbReference type="InterPro" id="IPR032675">
    <property type="entry name" value="LRR_dom_sf"/>
</dbReference>
<dbReference type="Gene3D" id="3.80.10.10">
    <property type="entry name" value="Ribonuclease Inhibitor"/>
    <property type="match status" value="1"/>
</dbReference>
<organism evidence="1 2">
    <name type="scientific">Pleurotus ostreatus</name>
    <name type="common">Oyster mushroom</name>
    <name type="synonym">White-rot fungus</name>
    <dbReference type="NCBI Taxonomy" id="5322"/>
    <lineage>
        <taxon>Eukaryota</taxon>
        <taxon>Fungi</taxon>
        <taxon>Dikarya</taxon>
        <taxon>Basidiomycota</taxon>
        <taxon>Agaricomycotina</taxon>
        <taxon>Agaricomycetes</taxon>
        <taxon>Agaricomycetidae</taxon>
        <taxon>Agaricales</taxon>
        <taxon>Pleurotineae</taxon>
        <taxon>Pleurotaceae</taxon>
        <taxon>Pleurotus</taxon>
    </lineage>
</organism>
<keyword evidence="2" id="KW-1185">Reference proteome</keyword>
<protein>
    <submittedName>
        <fullName evidence="1">Uncharacterized protein</fullName>
    </submittedName>
</protein>
<proteinExistence type="predicted"/>
<accession>A0A8H6ZPF6</accession>
<dbReference type="OrthoDB" id="10326001at2759"/>
<dbReference type="GeneID" id="59378596"/>
<evidence type="ECO:0000313" key="2">
    <source>
        <dbReference type="Proteomes" id="UP000623687"/>
    </source>
</evidence>
<dbReference type="RefSeq" id="XP_036629714.1">
    <property type="nucleotide sequence ID" value="XM_036778286.1"/>
</dbReference>
<sequence>MQPTLSDETFCLILEYVRGKEALWNLLLSSQKLCELTKPFFYANAAFHPTIENLRCFLRAMELQHNGRHTELFVRTLIFYANDEPLEDTQLRLVNKILMKTTNLTSLSLVLPSPRPSLQFLEDATFSLSELSISVPDMDDNLVHFLEAQSQLKALRLDCSSQSKSSASHFRSPSFLNLQVLITTYSVFHQFFELRACVTHLTVLDLPYYTRPVGRNSFLDNIRVFSCHSYFGPTVLLKGVLFFPNLQWMEIRSSASIHEVFKGLCTVSEHIRNLRGVRFAYQEATPFLVSEAKKCFDALASLQFVEFCGELGCCQRWHRDSVAPTEIRWKSLGGSEWLFDWEKDVVEVDGDEILPDWLF</sequence>
<gene>
    <name evidence="1" type="ORF">PC9H_008778</name>
</gene>
<dbReference type="AlphaFoldDB" id="A0A8H6ZPF6"/>
<dbReference type="SUPFAM" id="SSF52047">
    <property type="entry name" value="RNI-like"/>
    <property type="match status" value="1"/>
</dbReference>
<reference evidence="1" key="1">
    <citation type="submission" date="2019-07" db="EMBL/GenBank/DDBJ databases">
        <authorList>
            <person name="Palmer J.M."/>
        </authorList>
    </citation>
    <scope>NUCLEOTIDE SEQUENCE</scope>
    <source>
        <strain evidence="1">PC9</strain>
    </source>
</reference>
<dbReference type="VEuPathDB" id="FungiDB:PC9H_008778"/>